<dbReference type="InterPro" id="IPR036250">
    <property type="entry name" value="AcylCo_DH-like_C"/>
</dbReference>
<name>A0ABU1N024_9CAUL</name>
<dbReference type="SUPFAM" id="SSF47203">
    <property type="entry name" value="Acyl-CoA dehydrogenase C-terminal domain-like"/>
    <property type="match status" value="1"/>
</dbReference>
<keyword evidence="12" id="KW-1185">Reference proteome</keyword>
<gene>
    <name evidence="11" type="ORF">J2800_002514</name>
</gene>
<dbReference type="PANTHER" id="PTHR48083:SF13">
    <property type="entry name" value="ACYL-COA DEHYDROGENASE FAMILY MEMBER 11"/>
    <property type="match status" value="1"/>
</dbReference>
<dbReference type="InterPro" id="IPR013786">
    <property type="entry name" value="AcylCoA_DH/ox_N"/>
</dbReference>
<keyword evidence="5 7" id="KW-0274">FAD</keyword>
<evidence type="ECO:0000256" key="3">
    <source>
        <dbReference type="ARBA" id="ARBA00011738"/>
    </source>
</evidence>
<dbReference type="Pfam" id="PF02771">
    <property type="entry name" value="Acyl-CoA_dh_N"/>
    <property type="match status" value="1"/>
</dbReference>
<dbReference type="GO" id="GO:0070991">
    <property type="term" value="F:medium-chain fatty acyl-CoA dehydrogenase activity"/>
    <property type="evidence" value="ECO:0007669"/>
    <property type="project" value="UniProtKB-EC"/>
</dbReference>
<dbReference type="EMBL" id="JAVDRL010000006">
    <property type="protein sequence ID" value="MDR6531767.1"/>
    <property type="molecule type" value="Genomic_DNA"/>
</dbReference>
<dbReference type="InterPro" id="IPR006091">
    <property type="entry name" value="Acyl-CoA_Oxase/DH_mid-dom"/>
</dbReference>
<protein>
    <submittedName>
        <fullName evidence="11">Acyl-CoA dehydrogenase</fullName>
        <ecNumber evidence="11">1.3.8.7</ecNumber>
    </submittedName>
</protein>
<dbReference type="Pfam" id="PF02770">
    <property type="entry name" value="Acyl-CoA_dh_M"/>
    <property type="match status" value="1"/>
</dbReference>
<feature type="domain" description="Acyl-CoA dehydrogenase/oxidase C-terminal" evidence="8">
    <location>
        <begin position="245"/>
        <end position="397"/>
    </location>
</feature>
<evidence type="ECO:0000256" key="4">
    <source>
        <dbReference type="ARBA" id="ARBA00022630"/>
    </source>
</evidence>
<comment type="similarity">
    <text evidence="2 7">Belongs to the acyl-CoA dehydrogenase family.</text>
</comment>
<reference evidence="11 12" key="1">
    <citation type="submission" date="2023-07" db="EMBL/GenBank/DDBJ databases">
        <title>Sorghum-associated microbial communities from plants grown in Nebraska, USA.</title>
        <authorList>
            <person name="Schachtman D."/>
        </authorList>
    </citation>
    <scope>NUCLEOTIDE SEQUENCE [LARGE SCALE GENOMIC DNA]</scope>
    <source>
        <strain evidence="11 12">DS2154</strain>
    </source>
</reference>
<evidence type="ECO:0000313" key="12">
    <source>
        <dbReference type="Proteomes" id="UP001262754"/>
    </source>
</evidence>
<evidence type="ECO:0000259" key="9">
    <source>
        <dbReference type="Pfam" id="PF02770"/>
    </source>
</evidence>
<sequence length="432" mass="46747">MVDFSIAPEFEEKLDWVRRFVAEEVEAMDLVFDQMSAPYDRKNQAARAALAPLQAEVKRRGLWAAHLPAHDGGAGVGQVNLLYLNEILGRTDWGPVVFGCQGPDSGNSEILAAFGTPEQKARYLRPLVAGEVYSCFSMTEPTGGADPTRLRTRAVQDGDHWVITGDKWYASHAQYADFIIVAAVTDPDAQPHQRNTLFIVPRDTPGLEIVREVGFFGEPEGVGGHPYIRFDGLRLPDSARLGGRGQGFAVAQARLGGGRIHHAMRAIGLCQQLIDMMTERAVSREVAGGRLIDLQSVQNDLASSAIALRQFRLQVLHAAWMFDAGLGHGREGRLAVAMVKVATADITKDIVWKAMHLHGALGASNEMAFGKYLGLAAMFGIADGPTEVHLASVAKALARDVEPHVGFFPSGHLPSRRAAARAKLASYLEAAA</sequence>
<evidence type="ECO:0000256" key="5">
    <source>
        <dbReference type="ARBA" id="ARBA00022827"/>
    </source>
</evidence>
<evidence type="ECO:0000256" key="7">
    <source>
        <dbReference type="RuleBase" id="RU362125"/>
    </source>
</evidence>
<dbReference type="EC" id="1.3.8.7" evidence="11"/>
<dbReference type="RefSeq" id="WP_056760971.1">
    <property type="nucleotide sequence ID" value="NZ_BMLD01000022.1"/>
</dbReference>
<dbReference type="Gene3D" id="1.20.140.10">
    <property type="entry name" value="Butyryl-CoA Dehydrogenase, subunit A, domain 3"/>
    <property type="match status" value="1"/>
</dbReference>
<keyword evidence="6 7" id="KW-0560">Oxidoreductase</keyword>
<dbReference type="Gene3D" id="1.10.540.10">
    <property type="entry name" value="Acyl-CoA dehydrogenase/oxidase, N-terminal domain"/>
    <property type="match status" value="1"/>
</dbReference>
<dbReference type="Pfam" id="PF00441">
    <property type="entry name" value="Acyl-CoA_dh_1"/>
    <property type="match status" value="1"/>
</dbReference>
<evidence type="ECO:0000259" key="8">
    <source>
        <dbReference type="Pfam" id="PF00441"/>
    </source>
</evidence>
<dbReference type="Proteomes" id="UP001262754">
    <property type="component" value="Unassembled WGS sequence"/>
</dbReference>
<keyword evidence="4 7" id="KW-0285">Flavoprotein</keyword>
<comment type="subunit">
    <text evidence="3">Homodimer.</text>
</comment>
<evidence type="ECO:0000256" key="1">
    <source>
        <dbReference type="ARBA" id="ARBA00001974"/>
    </source>
</evidence>
<dbReference type="PANTHER" id="PTHR48083">
    <property type="entry name" value="MEDIUM-CHAIN SPECIFIC ACYL-COA DEHYDROGENASE, MITOCHONDRIAL-RELATED"/>
    <property type="match status" value="1"/>
</dbReference>
<feature type="domain" description="Acyl-CoA dehydrogenase/oxidase N-terminal" evidence="10">
    <location>
        <begin position="11"/>
        <end position="131"/>
    </location>
</feature>
<dbReference type="Gene3D" id="2.40.110.10">
    <property type="entry name" value="Butyryl-CoA Dehydrogenase, subunit A, domain 2"/>
    <property type="match status" value="1"/>
</dbReference>
<dbReference type="SUPFAM" id="SSF56645">
    <property type="entry name" value="Acyl-CoA dehydrogenase NM domain-like"/>
    <property type="match status" value="1"/>
</dbReference>
<comment type="cofactor">
    <cofactor evidence="1 7">
        <name>FAD</name>
        <dbReference type="ChEBI" id="CHEBI:57692"/>
    </cofactor>
</comment>
<evidence type="ECO:0000256" key="6">
    <source>
        <dbReference type="ARBA" id="ARBA00023002"/>
    </source>
</evidence>
<accession>A0ABU1N024</accession>
<organism evidence="11 12">
    <name type="scientific">Caulobacter rhizosphaerae</name>
    <dbReference type="NCBI Taxonomy" id="2010972"/>
    <lineage>
        <taxon>Bacteria</taxon>
        <taxon>Pseudomonadati</taxon>
        <taxon>Pseudomonadota</taxon>
        <taxon>Alphaproteobacteria</taxon>
        <taxon>Caulobacterales</taxon>
        <taxon>Caulobacteraceae</taxon>
        <taxon>Caulobacter</taxon>
    </lineage>
</organism>
<comment type="caution">
    <text evidence="11">The sequence shown here is derived from an EMBL/GenBank/DDBJ whole genome shotgun (WGS) entry which is preliminary data.</text>
</comment>
<dbReference type="InterPro" id="IPR009100">
    <property type="entry name" value="AcylCoA_DH/oxidase_NM_dom_sf"/>
</dbReference>
<dbReference type="InterPro" id="IPR046373">
    <property type="entry name" value="Acyl-CoA_Oxase/DH_mid-dom_sf"/>
</dbReference>
<evidence type="ECO:0000259" key="10">
    <source>
        <dbReference type="Pfam" id="PF02771"/>
    </source>
</evidence>
<feature type="domain" description="Acyl-CoA oxidase/dehydrogenase middle" evidence="9">
    <location>
        <begin position="135"/>
        <end position="212"/>
    </location>
</feature>
<evidence type="ECO:0000256" key="2">
    <source>
        <dbReference type="ARBA" id="ARBA00009347"/>
    </source>
</evidence>
<evidence type="ECO:0000313" key="11">
    <source>
        <dbReference type="EMBL" id="MDR6531767.1"/>
    </source>
</evidence>
<dbReference type="InterPro" id="IPR050741">
    <property type="entry name" value="Acyl-CoA_dehydrogenase"/>
</dbReference>
<dbReference type="InterPro" id="IPR009075">
    <property type="entry name" value="AcylCo_DH/oxidase_C"/>
</dbReference>
<proteinExistence type="inferred from homology"/>
<dbReference type="InterPro" id="IPR037069">
    <property type="entry name" value="AcylCoA_DH/ox_N_sf"/>
</dbReference>